<name>A0A0F9D279_9ZZZZ</name>
<dbReference type="AlphaFoldDB" id="A0A0F9D279"/>
<organism evidence="1">
    <name type="scientific">marine sediment metagenome</name>
    <dbReference type="NCBI Taxonomy" id="412755"/>
    <lineage>
        <taxon>unclassified sequences</taxon>
        <taxon>metagenomes</taxon>
        <taxon>ecological metagenomes</taxon>
    </lineage>
</organism>
<dbReference type="EMBL" id="LAZR01030709">
    <property type="protein sequence ID" value="KKL55803.1"/>
    <property type="molecule type" value="Genomic_DNA"/>
</dbReference>
<proteinExistence type="predicted"/>
<evidence type="ECO:0000313" key="1">
    <source>
        <dbReference type="EMBL" id="KKL55803.1"/>
    </source>
</evidence>
<gene>
    <name evidence="1" type="ORF">LCGC14_2251750</name>
</gene>
<reference evidence="1" key="1">
    <citation type="journal article" date="2015" name="Nature">
        <title>Complex archaea that bridge the gap between prokaryotes and eukaryotes.</title>
        <authorList>
            <person name="Spang A."/>
            <person name="Saw J.H."/>
            <person name="Jorgensen S.L."/>
            <person name="Zaremba-Niedzwiedzka K."/>
            <person name="Martijn J."/>
            <person name="Lind A.E."/>
            <person name="van Eijk R."/>
            <person name="Schleper C."/>
            <person name="Guy L."/>
            <person name="Ettema T.J."/>
        </authorList>
    </citation>
    <scope>NUCLEOTIDE SEQUENCE</scope>
</reference>
<sequence>MDDVMIAVPYVEKVSMPVELFASLPRQDADNFQEELMKIYYDDHPDVLRKLDDVAEGDTVLLELKKEEFFQTVMSEEYAFEVDILAQRKDDKIAQLLVDKIYAYNSQVDAVV</sequence>
<accession>A0A0F9D279</accession>
<protein>
    <submittedName>
        <fullName evidence="1">Uncharacterized protein</fullName>
    </submittedName>
</protein>
<comment type="caution">
    <text evidence="1">The sequence shown here is derived from an EMBL/GenBank/DDBJ whole genome shotgun (WGS) entry which is preliminary data.</text>
</comment>